<evidence type="ECO:0000259" key="9">
    <source>
        <dbReference type="Pfam" id="PF00892"/>
    </source>
</evidence>
<keyword evidence="5 8" id="KW-0812">Transmembrane</keyword>
<feature type="transmembrane region" description="Helical" evidence="8">
    <location>
        <begin position="179"/>
        <end position="199"/>
    </location>
</feature>
<feature type="transmembrane region" description="Helical" evidence="8">
    <location>
        <begin position="7"/>
        <end position="27"/>
    </location>
</feature>
<evidence type="ECO:0000256" key="4">
    <source>
        <dbReference type="ARBA" id="ARBA00022475"/>
    </source>
</evidence>
<dbReference type="GO" id="GO:0005886">
    <property type="term" value="C:plasma membrane"/>
    <property type="evidence" value="ECO:0007669"/>
    <property type="project" value="UniProtKB-SubCell"/>
</dbReference>
<feature type="transmembrane region" description="Helical" evidence="8">
    <location>
        <begin position="99"/>
        <end position="121"/>
    </location>
</feature>
<dbReference type="SUPFAM" id="SSF103481">
    <property type="entry name" value="Multidrug resistance efflux transporter EmrE"/>
    <property type="match status" value="2"/>
</dbReference>
<dbReference type="InterPro" id="IPR000620">
    <property type="entry name" value="EamA_dom"/>
</dbReference>
<evidence type="ECO:0000313" key="11">
    <source>
        <dbReference type="Proteomes" id="UP000315439"/>
    </source>
</evidence>
<dbReference type="OrthoDB" id="369870at2"/>
<protein>
    <submittedName>
        <fullName evidence="10">EamA family transporter RarD</fullName>
    </submittedName>
</protein>
<gene>
    <name evidence="10" type="primary">rarD</name>
    <name evidence="10" type="ORF">FLL46_06600</name>
</gene>
<feature type="transmembrane region" description="Helical" evidence="8">
    <location>
        <begin position="267"/>
        <end position="285"/>
    </location>
</feature>
<evidence type="ECO:0000313" key="10">
    <source>
        <dbReference type="EMBL" id="TQV88193.1"/>
    </source>
</evidence>
<keyword evidence="7 8" id="KW-0472">Membrane</keyword>
<dbReference type="PANTHER" id="PTHR22911">
    <property type="entry name" value="ACYL-MALONYL CONDENSING ENZYME-RELATED"/>
    <property type="match status" value="1"/>
</dbReference>
<feature type="transmembrane region" description="Helical" evidence="8">
    <location>
        <begin position="39"/>
        <end position="57"/>
    </location>
</feature>
<dbReference type="Proteomes" id="UP000315439">
    <property type="component" value="Unassembled WGS sequence"/>
</dbReference>
<dbReference type="InterPro" id="IPR037185">
    <property type="entry name" value="EmrE-like"/>
</dbReference>
<reference evidence="10 11" key="1">
    <citation type="submission" date="2019-07" db="EMBL/GenBank/DDBJ databases">
        <title>Draft genome for Aliikangiella sp. M105.</title>
        <authorList>
            <person name="Wang G."/>
        </authorList>
    </citation>
    <scope>NUCLEOTIDE SEQUENCE [LARGE SCALE GENOMIC DNA]</scope>
    <source>
        <strain evidence="10 11">M105</strain>
    </source>
</reference>
<evidence type="ECO:0000256" key="2">
    <source>
        <dbReference type="ARBA" id="ARBA00007362"/>
    </source>
</evidence>
<comment type="caution">
    <text evidence="10">The sequence shown here is derived from an EMBL/GenBank/DDBJ whole genome shotgun (WGS) entry which is preliminary data.</text>
</comment>
<feature type="transmembrane region" description="Helical" evidence="8">
    <location>
        <begin position="242"/>
        <end position="261"/>
    </location>
</feature>
<name>A0A545UFN0_9GAMM</name>
<evidence type="ECO:0000256" key="1">
    <source>
        <dbReference type="ARBA" id="ARBA00004651"/>
    </source>
</evidence>
<comment type="subcellular location">
    <subcellularLocation>
        <location evidence="1">Cell membrane</location>
        <topology evidence="1">Multi-pass membrane protein</topology>
    </subcellularLocation>
</comment>
<accession>A0A545UFN0</accession>
<feature type="transmembrane region" description="Helical" evidence="8">
    <location>
        <begin position="205"/>
        <end position="230"/>
    </location>
</feature>
<dbReference type="EMBL" id="VIKS01000004">
    <property type="protein sequence ID" value="TQV88193.1"/>
    <property type="molecule type" value="Genomic_DNA"/>
</dbReference>
<feature type="transmembrane region" description="Helical" evidence="8">
    <location>
        <begin position="72"/>
        <end position="93"/>
    </location>
</feature>
<organism evidence="10 11">
    <name type="scientific">Aliikangiella coralliicola</name>
    <dbReference type="NCBI Taxonomy" id="2592383"/>
    <lineage>
        <taxon>Bacteria</taxon>
        <taxon>Pseudomonadati</taxon>
        <taxon>Pseudomonadota</taxon>
        <taxon>Gammaproteobacteria</taxon>
        <taxon>Oceanospirillales</taxon>
        <taxon>Pleioneaceae</taxon>
        <taxon>Aliikangiella</taxon>
    </lineage>
</organism>
<feature type="transmembrane region" description="Helical" evidence="8">
    <location>
        <begin position="128"/>
        <end position="144"/>
    </location>
</feature>
<evidence type="ECO:0000256" key="5">
    <source>
        <dbReference type="ARBA" id="ARBA00022692"/>
    </source>
</evidence>
<dbReference type="InterPro" id="IPR004626">
    <property type="entry name" value="RarD"/>
</dbReference>
<evidence type="ECO:0000256" key="3">
    <source>
        <dbReference type="ARBA" id="ARBA00022448"/>
    </source>
</evidence>
<evidence type="ECO:0000256" key="6">
    <source>
        <dbReference type="ARBA" id="ARBA00022989"/>
    </source>
</evidence>
<dbReference type="Pfam" id="PF00892">
    <property type="entry name" value="EamA"/>
    <property type="match status" value="1"/>
</dbReference>
<evidence type="ECO:0000256" key="7">
    <source>
        <dbReference type="ARBA" id="ARBA00023136"/>
    </source>
</evidence>
<dbReference type="RefSeq" id="WP_142892702.1">
    <property type="nucleotide sequence ID" value="NZ_ML660162.1"/>
</dbReference>
<dbReference type="AlphaFoldDB" id="A0A545UFN0"/>
<feature type="transmembrane region" description="Helical" evidence="8">
    <location>
        <begin position="150"/>
        <end position="167"/>
    </location>
</feature>
<keyword evidence="4" id="KW-1003">Cell membrane</keyword>
<keyword evidence="3" id="KW-0813">Transport</keyword>
<comment type="similarity">
    <text evidence="2">Belongs to the EamA transporter family.</text>
</comment>
<proteinExistence type="inferred from homology"/>
<dbReference type="PANTHER" id="PTHR22911:SF137">
    <property type="entry name" value="SOLUTE CARRIER FAMILY 35 MEMBER G2-RELATED"/>
    <property type="match status" value="1"/>
</dbReference>
<keyword evidence="6 8" id="KW-1133">Transmembrane helix</keyword>
<keyword evidence="11" id="KW-1185">Reference proteome</keyword>
<evidence type="ECO:0000256" key="8">
    <source>
        <dbReference type="SAM" id="Phobius"/>
    </source>
</evidence>
<dbReference type="NCBIfam" id="TIGR00688">
    <property type="entry name" value="rarD"/>
    <property type="match status" value="1"/>
</dbReference>
<sequence>MTSKTETSGWLFGIGAFVWWGIAPVYFKVVDMVPAEEILAHRIAWCVPVTLILMWLLKKRTEIKRIISDKKLLLGLTASTALISCNWYIFTWAVTHDQILATSLGYFINPIMSILMGVILLGERLTRLQWGAVIAVTLGVANQIVNYGEFPWIALSLATSFALYGFIRKQLNVDSLNGLLVETSIALPVATGYIVWTIYQQSSVFLNLSLSIDLLLLSGGIVTAVPLIWFAAAAKKIPLNSVGFLQFIAPSITFILATQIYDEPLGSKQLMSFVFIWIGLGLYLVKPLRNVLKGSKR</sequence>
<feature type="domain" description="EamA" evidence="9">
    <location>
        <begin position="8"/>
        <end position="141"/>
    </location>
</feature>